<evidence type="ECO:0000313" key="3">
    <source>
        <dbReference type="Proteomes" id="UP001549119"/>
    </source>
</evidence>
<evidence type="ECO:0000256" key="1">
    <source>
        <dbReference type="SAM" id="MobiDB-lite"/>
    </source>
</evidence>
<keyword evidence="3" id="KW-1185">Reference proteome</keyword>
<feature type="region of interest" description="Disordered" evidence="1">
    <location>
        <begin position="116"/>
        <end position="149"/>
    </location>
</feature>
<proteinExistence type="predicted"/>
<dbReference type="RefSeq" id="WP_063111261.1">
    <property type="nucleotide sequence ID" value="NZ_JBEPNV010000001.1"/>
</dbReference>
<accession>A0ABV2NL10</accession>
<sequence>MTTCWFKPAFTREDRDPATGELRPDAMRPGIYCKDEATFERLMDSSRLRGAPVEYHMDGDVSIVGMRIYVATPEQADALERGQAVDPASYYAEQRAETEAAAAEFARLMGRLTSMVSTTREPARHAEPPVPGANRAQRRADAARKRRLA</sequence>
<reference evidence="2 3" key="1">
    <citation type="submission" date="2024-06" db="EMBL/GenBank/DDBJ databases">
        <title>Genomics of switchgrass bacterial isolates.</title>
        <authorList>
            <person name="Shade A."/>
        </authorList>
    </citation>
    <scope>NUCLEOTIDE SEQUENCE [LARGE SCALE GENOMIC DNA]</scope>
    <source>
        <strain evidence="2 3">PvP084</strain>
    </source>
</reference>
<name>A0ABV2NL10_9HYPH</name>
<gene>
    <name evidence="2" type="ORF">ABIC20_004487</name>
</gene>
<organism evidence="2 3">
    <name type="scientific">Methylobacterium radiotolerans</name>
    <dbReference type="NCBI Taxonomy" id="31998"/>
    <lineage>
        <taxon>Bacteria</taxon>
        <taxon>Pseudomonadati</taxon>
        <taxon>Pseudomonadota</taxon>
        <taxon>Alphaproteobacteria</taxon>
        <taxon>Hyphomicrobiales</taxon>
        <taxon>Methylobacteriaceae</taxon>
        <taxon>Methylobacterium</taxon>
    </lineage>
</organism>
<protein>
    <submittedName>
        <fullName evidence="2">Uncharacterized protein</fullName>
    </submittedName>
</protein>
<dbReference type="Proteomes" id="UP001549119">
    <property type="component" value="Unassembled WGS sequence"/>
</dbReference>
<comment type="caution">
    <text evidence="2">The sequence shown here is derived from an EMBL/GenBank/DDBJ whole genome shotgun (WGS) entry which is preliminary data.</text>
</comment>
<evidence type="ECO:0000313" key="2">
    <source>
        <dbReference type="EMBL" id="MET3867178.1"/>
    </source>
</evidence>
<dbReference type="EMBL" id="JBEPNW010000002">
    <property type="protein sequence ID" value="MET3867178.1"/>
    <property type="molecule type" value="Genomic_DNA"/>
</dbReference>